<dbReference type="OrthoDB" id="5694214at2"/>
<evidence type="ECO:0000259" key="8">
    <source>
        <dbReference type="Pfam" id="PF14322"/>
    </source>
</evidence>
<keyword evidence="4" id="KW-0472">Membrane</keyword>
<dbReference type="InterPro" id="IPR011990">
    <property type="entry name" value="TPR-like_helical_dom_sf"/>
</dbReference>
<protein>
    <submittedName>
        <fullName evidence="9">Putative outer membrane starch-binding protein</fullName>
    </submittedName>
</protein>
<feature type="domain" description="SusD-like N-terminal" evidence="8">
    <location>
        <begin position="92"/>
        <end position="222"/>
    </location>
</feature>
<dbReference type="AlphaFoldDB" id="A0A326RM26"/>
<evidence type="ECO:0000259" key="7">
    <source>
        <dbReference type="Pfam" id="PF07980"/>
    </source>
</evidence>
<sequence>MKKLINIRYFLIGLGISYFASSCVDLEEEVFSAVTADNFFKTDEEFISALGQAYSSLGGLGNHSGLWSINEIASDEIVVSHKGGDWFDGGVLLQLHQHEFQPDNPFLQNTWNFLFGGINTCNRLIFSFQQLDNPNSPAFIAELRALRALYYYWAMDAFGNVPIVTDFTSTEAPDTKTRKEVYDFILKELNEIIPLLPVAKDGTTYGRMTKWAALMIRMKLYLNAEVYTGTPQWALAAADASEIINSGRYSLSPSYKDNFAINNSGSSENIFVYPYDKVFAGGFNWVMMTLHIVSQSTFNLTQQPWNGYQTLEEFYNSYVDPEKNPGVQGPVWKGLALQPSTGTIDGRLSNFLVGPQTRADGTVLIDPGVEPTDPTGRNGDPNGPPLTFMPYLNEISPGGLRQAGARIAKYEFEMGGTNNMSNDFVIFRLSDVILSLAEARFRLGQTTEALALVNQIRARAGNLSPFTTLTEENLLAERGREMYVEMTRRQDLIRFKKYGSAWWPFAGMNRPKRVHSPGSFLELFPIPAPQILANPKLKQNPGYN</sequence>
<evidence type="ECO:0000256" key="5">
    <source>
        <dbReference type="ARBA" id="ARBA00023237"/>
    </source>
</evidence>
<dbReference type="Gene3D" id="1.25.40.390">
    <property type="match status" value="1"/>
</dbReference>
<comment type="caution">
    <text evidence="9">The sequence shown here is derived from an EMBL/GenBank/DDBJ whole genome shotgun (WGS) entry which is preliminary data.</text>
</comment>
<dbReference type="Pfam" id="PF14322">
    <property type="entry name" value="SusD-like_3"/>
    <property type="match status" value="1"/>
</dbReference>
<comment type="similarity">
    <text evidence="2">Belongs to the SusD family.</text>
</comment>
<evidence type="ECO:0000256" key="1">
    <source>
        <dbReference type="ARBA" id="ARBA00004442"/>
    </source>
</evidence>
<dbReference type="RefSeq" id="WP_111395004.1">
    <property type="nucleotide sequence ID" value="NZ_QKTX01000025.1"/>
</dbReference>
<dbReference type="GO" id="GO:0009279">
    <property type="term" value="C:cell outer membrane"/>
    <property type="evidence" value="ECO:0007669"/>
    <property type="project" value="UniProtKB-SubCell"/>
</dbReference>
<evidence type="ECO:0000256" key="4">
    <source>
        <dbReference type="ARBA" id="ARBA00023136"/>
    </source>
</evidence>
<evidence type="ECO:0000256" key="6">
    <source>
        <dbReference type="SAM" id="MobiDB-lite"/>
    </source>
</evidence>
<proteinExistence type="inferred from homology"/>
<dbReference type="Proteomes" id="UP000248917">
    <property type="component" value="Unassembled WGS sequence"/>
</dbReference>
<evidence type="ECO:0000256" key="2">
    <source>
        <dbReference type="ARBA" id="ARBA00006275"/>
    </source>
</evidence>
<dbReference type="InterPro" id="IPR033985">
    <property type="entry name" value="SusD-like_N"/>
</dbReference>
<feature type="domain" description="RagB/SusD" evidence="7">
    <location>
        <begin position="269"/>
        <end position="543"/>
    </location>
</feature>
<dbReference type="InterPro" id="IPR012944">
    <property type="entry name" value="SusD_RagB_dom"/>
</dbReference>
<accession>A0A326RM26</accession>
<comment type="subcellular location">
    <subcellularLocation>
        <location evidence="1">Cell outer membrane</location>
    </subcellularLocation>
</comment>
<feature type="region of interest" description="Disordered" evidence="6">
    <location>
        <begin position="362"/>
        <end position="382"/>
    </location>
</feature>
<organism evidence="9 10">
    <name type="scientific">Algoriphagus aquaeductus</name>
    <dbReference type="NCBI Taxonomy" id="475299"/>
    <lineage>
        <taxon>Bacteria</taxon>
        <taxon>Pseudomonadati</taxon>
        <taxon>Bacteroidota</taxon>
        <taxon>Cytophagia</taxon>
        <taxon>Cytophagales</taxon>
        <taxon>Cyclobacteriaceae</taxon>
        <taxon>Algoriphagus</taxon>
    </lineage>
</organism>
<dbReference type="PROSITE" id="PS51257">
    <property type="entry name" value="PROKAR_LIPOPROTEIN"/>
    <property type="match status" value="1"/>
</dbReference>
<evidence type="ECO:0000313" key="9">
    <source>
        <dbReference type="EMBL" id="PZV76373.1"/>
    </source>
</evidence>
<dbReference type="SUPFAM" id="SSF48452">
    <property type="entry name" value="TPR-like"/>
    <property type="match status" value="1"/>
</dbReference>
<keyword evidence="10" id="KW-1185">Reference proteome</keyword>
<dbReference type="EMBL" id="QKTX01000025">
    <property type="protein sequence ID" value="PZV76373.1"/>
    <property type="molecule type" value="Genomic_DNA"/>
</dbReference>
<gene>
    <name evidence="9" type="ORF">CLV31_1252</name>
</gene>
<evidence type="ECO:0000313" key="10">
    <source>
        <dbReference type="Proteomes" id="UP000248917"/>
    </source>
</evidence>
<dbReference type="Pfam" id="PF07980">
    <property type="entry name" value="SusD_RagB"/>
    <property type="match status" value="1"/>
</dbReference>
<name>A0A326RM26_9BACT</name>
<reference evidence="9 10" key="1">
    <citation type="submission" date="2018-06" db="EMBL/GenBank/DDBJ databases">
        <title>Genomic Encyclopedia of Archaeal and Bacterial Type Strains, Phase II (KMG-II): from individual species to whole genera.</title>
        <authorList>
            <person name="Goeker M."/>
        </authorList>
    </citation>
    <scope>NUCLEOTIDE SEQUENCE [LARGE SCALE GENOMIC DNA]</scope>
    <source>
        <strain evidence="9 10">T4</strain>
    </source>
</reference>
<evidence type="ECO:0000256" key="3">
    <source>
        <dbReference type="ARBA" id="ARBA00022729"/>
    </source>
</evidence>
<keyword evidence="3" id="KW-0732">Signal</keyword>
<keyword evidence="5" id="KW-0998">Cell outer membrane</keyword>